<reference evidence="1 2" key="1">
    <citation type="submission" date="2019-08" db="EMBL/GenBank/DDBJ databases">
        <title>Whole genome of Aphis craccivora.</title>
        <authorList>
            <person name="Voronova N.V."/>
            <person name="Shulinski R.S."/>
            <person name="Bandarenka Y.V."/>
            <person name="Zhorov D.G."/>
            <person name="Warner D."/>
        </authorList>
    </citation>
    <scope>NUCLEOTIDE SEQUENCE [LARGE SCALE GENOMIC DNA]</scope>
    <source>
        <strain evidence="1">180601</strain>
        <tissue evidence="1">Whole Body</tissue>
    </source>
</reference>
<sequence length="41" mass="4887">LKTVKTYLRNTSSKFRLVGLLAIHRDICIHDEILLEKFSKW</sequence>
<feature type="non-terminal residue" evidence="1">
    <location>
        <position position="1"/>
    </location>
</feature>
<dbReference type="OrthoDB" id="6621209at2759"/>
<proteinExistence type="predicted"/>
<name>A0A6G0YB51_APHCR</name>
<organism evidence="1 2">
    <name type="scientific">Aphis craccivora</name>
    <name type="common">Cowpea aphid</name>
    <dbReference type="NCBI Taxonomy" id="307492"/>
    <lineage>
        <taxon>Eukaryota</taxon>
        <taxon>Metazoa</taxon>
        <taxon>Ecdysozoa</taxon>
        <taxon>Arthropoda</taxon>
        <taxon>Hexapoda</taxon>
        <taxon>Insecta</taxon>
        <taxon>Pterygota</taxon>
        <taxon>Neoptera</taxon>
        <taxon>Paraneoptera</taxon>
        <taxon>Hemiptera</taxon>
        <taxon>Sternorrhyncha</taxon>
        <taxon>Aphidomorpha</taxon>
        <taxon>Aphidoidea</taxon>
        <taxon>Aphididae</taxon>
        <taxon>Aphidini</taxon>
        <taxon>Aphis</taxon>
        <taxon>Aphis</taxon>
    </lineage>
</organism>
<evidence type="ECO:0000313" key="2">
    <source>
        <dbReference type="Proteomes" id="UP000478052"/>
    </source>
</evidence>
<comment type="caution">
    <text evidence="1">The sequence shown here is derived from an EMBL/GenBank/DDBJ whole genome shotgun (WGS) entry which is preliminary data.</text>
</comment>
<evidence type="ECO:0000313" key="1">
    <source>
        <dbReference type="EMBL" id="KAF0752631.1"/>
    </source>
</evidence>
<dbReference type="Proteomes" id="UP000478052">
    <property type="component" value="Unassembled WGS sequence"/>
</dbReference>
<accession>A0A6G0YB51</accession>
<gene>
    <name evidence="1" type="ORF">FWK35_00031626</name>
</gene>
<dbReference type="EMBL" id="VUJU01004987">
    <property type="protein sequence ID" value="KAF0752631.1"/>
    <property type="molecule type" value="Genomic_DNA"/>
</dbReference>
<dbReference type="AlphaFoldDB" id="A0A6G0YB51"/>
<keyword evidence="2" id="KW-1185">Reference proteome</keyword>
<protein>
    <submittedName>
        <fullName evidence="1">52 kDa repressor of the inhibitor of the protein kinase-like</fullName>
    </submittedName>
</protein>